<evidence type="ECO:0000256" key="3">
    <source>
        <dbReference type="ARBA" id="ARBA00022692"/>
    </source>
</evidence>
<reference evidence="6 7" key="1">
    <citation type="submission" date="2020-04" db="EMBL/GenBank/DDBJ databases">
        <title>Draft Genome Sequence of Streptomyces morookaense DSM 40503, an 8-azaguanine-producing strain.</title>
        <authorList>
            <person name="Qi J."/>
            <person name="Gao J.-M."/>
        </authorList>
    </citation>
    <scope>NUCLEOTIDE SEQUENCE [LARGE SCALE GENOMIC DNA]</scope>
    <source>
        <strain evidence="6 7">DSM 40503</strain>
    </source>
</reference>
<dbReference type="EMBL" id="JABBXF010000073">
    <property type="protein sequence ID" value="NVK81200.1"/>
    <property type="molecule type" value="Genomic_DNA"/>
</dbReference>
<name>A0A7Y7B8Y0_STRMO</name>
<gene>
    <name evidence="6" type="ORF">HG542_26600</name>
</gene>
<dbReference type="GO" id="GO:0016787">
    <property type="term" value="F:hydrolase activity"/>
    <property type="evidence" value="ECO:0007669"/>
    <property type="project" value="TreeGrafter"/>
</dbReference>
<dbReference type="InterPro" id="IPR012506">
    <property type="entry name" value="TMEM86B-like"/>
</dbReference>
<dbReference type="GO" id="GO:0016020">
    <property type="term" value="C:membrane"/>
    <property type="evidence" value="ECO:0007669"/>
    <property type="project" value="UniProtKB-SubCell"/>
</dbReference>
<comment type="subcellular location">
    <subcellularLocation>
        <location evidence="1">Membrane</location>
        <topology evidence="1">Multi-pass membrane protein</topology>
    </subcellularLocation>
</comment>
<dbReference type="PANTHER" id="PTHR31885:SF6">
    <property type="entry name" value="GH04784P"/>
    <property type="match status" value="1"/>
</dbReference>
<comment type="similarity">
    <text evidence="2">Belongs to the TMEM86 family.</text>
</comment>
<dbReference type="RefSeq" id="WP_171085731.1">
    <property type="nucleotide sequence ID" value="NZ_BNBU01000005.1"/>
</dbReference>
<evidence type="ECO:0000256" key="4">
    <source>
        <dbReference type="ARBA" id="ARBA00022989"/>
    </source>
</evidence>
<keyword evidence="3" id="KW-0812">Transmembrane</keyword>
<proteinExistence type="inferred from homology"/>
<evidence type="ECO:0000256" key="1">
    <source>
        <dbReference type="ARBA" id="ARBA00004141"/>
    </source>
</evidence>
<comment type="caution">
    <text evidence="6">The sequence shown here is derived from an EMBL/GenBank/DDBJ whole genome shotgun (WGS) entry which is preliminary data.</text>
</comment>
<organism evidence="6 7">
    <name type="scientific">Streptomyces morookaense</name>
    <name type="common">Streptoverticillium morookaense</name>
    <dbReference type="NCBI Taxonomy" id="1970"/>
    <lineage>
        <taxon>Bacteria</taxon>
        <taxon>Bacillati</taxon>
        <taxon>Actinomycetota</taxon>
        <taxon>Actinomycetes</taxon>
        <taxon>Kitasatosporales</taxon>
        <taxon>Streptomycetaceae</taxon>
        <taxon>Streptomyces</taxon>
    </lineage>
</organism>
<sequence>MRAFAAAAGVHLGALLTGRKRIERATKPVLMPLLAEYVLQRGGSRRLALALLFGCAGDTLLQADGDLPFLLGMGAFAAGHLCYLAQFAKHGRPSRRLTAAYGTAWAGTLALLWPGLDAELRVPVTLYSLLLTTMALGATRAGPRAAAGGALFLLSDTLIVSRPQQQFWIMLTYLSAQYLLVEGLLQTRAP</sequence>
<dbReference type="Proteomes" id="UP000587462">
    <property type="component" value="Unassembled WGS sequence"/>
</dbReference>
<dbReference type="Pfam" id="PF07947">
    <property type="entry name" value="YhhN"/>
    <property type="match status" value="1"/>
</dbReference>
<evidence type="ECO:0000256" key="5">
    <source>
        <dbReference type="ARBA" id="ARBA00023136"/>
    </source>
</evidence>
<accession>A0A7Y7B8Y0</accession>
<keyword evidence="7" id="KW-1185">Reference proteome</keyword>
<dbReference type="AlphaFoldDB" id="A0A7Y7B8Y0"/>
<protein>
    <submittedName>
        <fullName evidence="6">Lysoplasmalogenase</fullName>
    </submittedName>
</protein>
<evidence type="ECO:0000256" key="2">
    <source>
        <dbReference type="ARBA" id="ARBA00007375"/>
    </source>
</evidence>
<keyword evidence="4" id="KW-1133">Transmembrane helix</keyword>
<evidence type="ECO:0000313" key="7">
    <source>
        <dbReference type="Proteomes" id="UP000587462"/>
    </source>
</evidence>
<keyword evidence="5" id="KW-0472">Membrane</keyword>
<evidence type="ECO:0000313" key="6">
    <source>
        <dbReference type="EMBL" id="NVK81200.1"/>
    </source>
</evidence>
<dbReference type="PANTHER" id="PTHR31885">
    <property type="entry name" value="GH04784P"/>
    <property type="match status" value="1"/>
</dbReference>